<dbReference type="RefSeq" id="WP_027287607.1">
    <property type="nucleotide sequence ID" value="NZ_NRRE01000008.1"/>
</dbReference>
<dbReference type="AlphaFoldDB" id="A0A934QFM1"/>
<reference evidence="1" key="2">
    <citation type="journal article" date="2020" name="Microorganisms">
        <title>Osmotic Adaptation and Compatible Solute Biosynthesis of Phototrophic Bacteria as Revealed from Genome Analyses.</title>
        <authorList>
            <person name="Imhoff J.F."/>
            <person name="Rahn T."/>
            <person name="Kunzel S."/>
            <person name="Keller A."/>
            <person name="Neulinger S.C."/>
        </authorList>
    </citation>
    <scope>NUCLEOTIDE SEQUENCE</scope>
    <source>
        <strain evidence="1">DSM 9154</strain>
    </source>
</reference>
<keyword evidence="2" id="KW-1185">Reference proteome</keyword>
<protein>
    <submittedName>
        <fullName evidence="1">Uncharacterized protein</fullName>
    </submittedName>
</protein>
<organism evidence="1 2">
    <name type="scientific">Rhodovibrio salinarum</name>
    <dbReference type="NCBI Taxonomy" id="1087"/>
    <lineage>
        <taxon>Bacteria</taxon>
        <taxon>Pseudomonadati</taxon>
        <taxon>Pseudomonadota</taxon>
        <taxon>Alphaproteobacteria</taxon>
        <taxon>Rhodospirillales</taxon>
        <taxon>Rhodovibrionaceae</taxon>
        <taxon>Rhodovibrio</taxon>
    </lineage>
</organism>
<proteinExistence type="predicted"/>
<name>A0A934QFM1_9PROT</name>
<reference evidence="1" key="1">
    <citation type="submission" date="2017-08" db="EMBL/GenBank/DDBJ databases">
        <authorList>
            <person name="Imhoff J.F."/>
            <person name="Rahn T."/>
            <person name="Kuenzel S."/>
            <person name="Neulinger S.C."/>
        </authorList>
    </citation>
    <scope>NUCLEOTIDE SEQUENCE</scope>
    <source>
        <strain evidence="1">DSM 9154</strain>
    </source>
</reference>
<dbReference type="EMBL" id="NRRE01000008">
    <property type="protein sequence ID" value="MBK1695904.1"/>
    <property type="molecule type" value="Genomic_DNA"/>
</dbReference>
<dbReference type="Proteomes" id="UP000778970">
    <property type="component" value="Unassembled WGS sequence"/>
</dbReference>
<evidence type="ECO:0000313" key="1">
    <source>
        <dbReference type="EMBL" id="MBK1695904.1"/>
    </source>
</evidence>
<evidence type="ECO:0000313" key="2">
    <source>
        <dbReference type="Proteomes" id="UP000778970"/>
    </source>
</evidence>
<gene>
    <name evidence="1" type="ORF">CKO21_01410</name>
</gene>
<accession>A0A934QFM1</accession>
<comment type="caution">
    <text evidence="1">The sequence shown here is derived from an EMBL/GenBank/DDBJ whole genome shotgun (WGS) entry which is preliminary data.</text>
</comment>
<sequence>MDLQPRPGDVEVRPLGTIKPRSKIAYCFSSDQLLLLISNSGHGNILRGRDKRDFDYGGWCDLKSGRLWPTNGTVSAVPPKWRQIIQGALENHFRAFLEWK</sequence>